<sequence>MGEQQKQKDMAILSAVAYTNFFDRNGKNLKEDKILDQLISKSELSSSDIEYFDTNFEVIHQQLETSSGFLSVL</sequence>
<dbReference type="EMBL" id="JTJO01000034">
    <property type="protein sequence ID" value="OBW98251.1"/>
    <property type="molecule type" value="Genomic_DNA"/>
</dbReference>
<comment type="caution">
    <text evidence="1">The sequence shown here is derived from an EMBL/GenBank/DDBJ whole genome shotgun (WGS) entry which is preliminary data.</text>
</comment>
<name>A0A1A7P965_9PAST</name>
<protein>
    <submittedName>
        <fullName evidence="1">Uncharacterized protein</fullName>
    </submittedName>
</protein>
<organism evidence="1 2">
    <name type="scientific">Gallibacterium anatis</name>
    <dbReference type="NCBI Taxonomy" id="750"/>
    <lineage>
        <taxon>Bacteria</taxon>
        <taxon>Pseudomonadati</taxon>
        <taxon>Pseudomonadota</taxon>
        <taxon>Gammaproteobacteria</taxon>
        <taxon>Pasteurellales</taxon>
        <taxon>Pasteurellaceae</taxon>
        <taxon>Gallibacterium</taxon>
    </lineage>
</organism>
<evidence type="ECO:0000313" key="2">
    <source>
        <dbReference type="Proteomes" id="UP000092643"/>
    </source>
</evidence>
<gene>
    <name evidence="1" type="ORF">QV03_07640</name>
</gene>
<evidence type="ECO:0000313" key="1">
    <source>
        <dbReference type="EMBL" id="OBW98251.1"/>
    </source>
</evidence>
<proteinExistence type="predicted"/>
<dbReference type="Proteomes" id="UP000092643">
    <property type="component" value="Unassembled WGS sequence"/>
</dbReference>
<accession>A0A1A7P965</accession>
<dbReference type="RefSeq" id="WP_065232405.1">
    <property type="nucleotide sequence ID" value="NZ_JTJO01000034.1"/>
</dbReference>
<dbReference type="AlphaFoldDB" id="A0A1A7P965"/>
<reference evidence="1 2" key="1">
    <citation type="submission" date="2014-11" db="EMBL/GenBank/DDBJ databases">
        <title>Pan-genome of Gallibacterium spp.</title>
        <authorList>
            <person name="Kudirkiene E."/>
            <person name="Bojesen A.M."/>
        </authorList>
    </citation>
    <scope>NUCLEOTIDE SEQUENCE [LARGE SCALE GENOMIC DNA]</scope>
    <source>
        <strain evidence="1 2">F 279</strain>
    </source>
</reference>